<evidence type="ECO:0000256" key="2">
    <source>
        <dbReference type="ARBA" id="ARBA00022670"/>
    </source>
</evidence>
<keyword evidence="2" id="KW-0645">Protease</keyword>
<evidence type="ECO:0000256" key="3">
    <source>
        <dbReference type="ARBA" id="ARBA00022801"/>
    </source>
</evidence>
<keyword evidence="4" id="KW-0720">Serine protease</keyword>
<dbReference type="PANTHER" id="PTHR43806:SF11">
    <property type="entry name" value="CEREVISIN-RELATED"/>
    <property type="match status" value="1"/>
</dbReference>
<evidence type="ECO:0000256" key="4">
    <source>
        <dbReference type="ARBA" id="ARBA00022825"/>
    </source>
</evidence>
<feature type="domain" description="Peptidase S8/S53" evidence="5">
    <location>
        <begin position="76"/>
        <end position="230"/>
    </location>
</feature>
<dbReference type="EMBL" id="BARU01005243">
    <property type="protein sequence ID" value="GAH28705.1"/>
    <property type="molecule type" value="Genomic_DNA"/>
</dbReference>
<keyword evidence="3" id="KW-0378">Hydrolase</keyword>
<dbReference type="InterPro" id="IPR036852">
    <property type="entry name" value="Peptidase_S8/S53_dom_sf"/>
</dbReference>
<evidence type="ECO:0000259" key="5">
    <source>
        <dbReference type="Pfam" id="PF00082"/>
    </source>
</evidence>
<dbReference type="SUPFAM" id="SSF52743">
    <property type="entry name" value="Subtilisin-like"/>
    <property type="match status" value="1"/>
</dbReference>
<dbReference type="Gene3D" id="3.40.50.200">
    <property type="entry name" value="Peptidase S8/S53 domain"/>
    <property type="match status" value="1"/>
</dbReference>
<comment type="similarity">
    <text evidence="1">Belongs to the peptidase S8 family.</text>
</comment>
<evidence type="ECO:0000256" key="1">
    <source>
        <dbReference type="ARBA" id="ARBA00011073"/>
    </source>
</evidence>
<dbReference type="PROSITE" id="PS51892">
    <property type="entry name" value="SUBTILASE"/>
    <property type="match status" value="1"/>
</dbReference>
<dbReference type="InterPro" id="IPR050131">
    <property type="entry name" value="Peptidase_S8_subtilisin-like"/>
</dbReference>
<protein>
    <recommendedName>
        <fullName evidence="5">Peptidase S8/S53 domain-containing protein</fullName>
    </recommendedName>
</protein>
<accession>X1F808</accession>
<dbReference type="GO" id="GO:0004252">
    <property type="term" value="F:serine-type endopeptidase activity"/>
    <property type="evidence" value="ECO:0007669"/>
    <property type="project" value="InterPro"/>
</dbReference>
<reference evidence="6" key="1">
    <citation type="journal article" date="2014" name="Front. Microbiol.">
        <title>High frequency of phylogenetically diverse reductive dehalogenase-homologous genes in deep subseafloor sedimentary metagenomes.</title>
        <authorList>
            <person name="Kawai M."/>
            <person name="Futagami T."/>
            <person name="Toyoda A."/>
            <person name="Takaki Y."/>
            <person name="Nishi S."/>
            <person name="Hori S."/>
            <person name="Arai W."/>
            <person name="Tsubouchi T."/>
            <person name="Morono Y."/>
            <person name="Uchiyama I."/>
            <person name="Ito T."/>
            <person name="Fujiyama A."/>
            <person name="Inagaki F."/>
            <person name="Takami H."/>
        </authorList>
    </citation>
    <scope>NUCLEOTIDE SEQUENCE</scope>
    <source>
        <strain evidence="6">Expedition CK06-06</strain>
    </source>
</reference>
<dbReference type="AlphaFoldDB" id="X1F808"/>
<dbReference type="GO" id="GO:0006508">
    <property type="term" value="P:proteolysis"/>
    <property type="evidence" value="ECO:0007669"/>
    <property type="project" value="UniProtKB-KW"/>
</dbReference>
<organism evidence="6">
    <name type="scientific">marine sediment metagenome</name>
    <dbReference type="NCBI Taxonomy" id="412755"/>
    <lineage>
        <taxon>unclassified sequences</taxon>
        <taxon>metagenomes</taxon>
        <taxon>ecological metagenomes</taxon>
    </lineage>
</organism>
<dbReference type="PANTHER" id="PTHR43806">
    <property type="entry name" value="PEPTIDASE S8"/>
    <property type="match status" value="1"/>
</dbReference>
<dbReference type="Pfam" id="PF00082">
    <property type="entry name" value="Peptidase_S8"/>
    <property type="match status" value="1"/>
</dbReference>
<name>X1F808_9ZZZZ</name>
<comment type="caution">
    <text evidence="6">The sequence shown here is derived from an EMBL/GenBank/DDBJ whole genome shotgun (WGS) entry which is preliminary data.</text>
</comment>
<dbReference type="InterPro" id="IPR000209">
    <property type="entry name" value="Peptidase_S8/S53_dom"/>
</dbReference>
<gene>
    <name evidence="6" type="ORF">S03H2_10157</name>
</gene>
<proteinExistence type="inferred from homology"/>
<feature type="non-terminal residue" evidence="6">
    <location>
        <position position="232"/>
    </location>
</feature>
<evidence type="ECO:0000313" key="6">
    <source>
        <dbReference type="EMBL" id="GAH28705.1"/>
    </source>
</evidence>
<sequence>MVNIVPERIVQIRQVLIPIEKKLSEFHKLFWSNPITGPASAFKFSLEADMGKERVPTSESRKMVGADVADAEGITGKGVKVAVLDTGTNILGVQGPYLGGRSSVEGMPIQADENGHGSHVQTTVSGRPFQSIHGLLKGVAVDADVAAFKVLGYGLGAGTNISVLRGMMDAFNWGASIISMSLGSPYTEEPPEVLPECRAIKMLTDQGIIVVVANGNDGPEPNSVGIPANSPE</sequence>